<dbReference type="InParanoid" id="A0A6I9SHS8"/>
<reference evidence="3" key="1">
    <citation type="submission" date="2025-08" db="UniProtKB">
        <authorList>
            <consortium name="RefSeq"/>
        </authorList>
    </citation>
    <scope>IDENTIFICATION</scope>
</reference>
<proteinExistence type="predicted"/>
<protein>
    <submittedName>
        <fullName evidence="3">Uncharacterized protein LOC105060912 isoform X1</fullName>
    </submittedName>
</protein>
<organism evidence="2 3">
    <name type="scientific">Elaeis guineensis var. tenera</name>
    <name type="common">Oil palm</name>
    <dbReference type="NCBI Taxonomy" id="51953"/>
    <lineage>
        <taxon>Eukaryota</taxon>
        <taxon>Viridiplantae</taxon>
        <taxon>Streptophyta</taxon>
        <taxon>Embryophyta</taxon>
        <taxon>Tracheophyta</taxon>
        <taxon>Spermatophyta</taxon>
        <taxon>Magnoliopsida</taxon>
        <taxon>Liliopsida</taxon>
        <taxon>Arecaceae</taxon>
        <taxon>Arecoideae</taxon>
        <taxon>Cocoseae</taxon>
        <taxon>Elaeidinae</taxon>
        <taxon>Elaeis</taxon>
    </lineage>
</organism>
<name>A0A6I9SHS8_ELAGV</name>
<dbReference type="Proteomes" id="UP000504607">
    <property type="component" value="Unplaced"/>
</dbReference>
<feature type="compositionally biased region" description="Basic and acidic residues" evidence="1">
    <location>
        <begin position="8"/>
        <end position="35"/>
    </location>
</feature>
<gene>
    <name evidence="3" type="primary">LOC105060912</name>
</gene>
<feature type="region of interest" description="Disordered" evidence="1">
    <location>
        <begin position="1"/>
        <end position="48"/>
    </location>
</feature>
<feature type="compositionally biased region" description="Basic residues" evidence="1">
    <location>
        <begin position="36"/>
        <end position="47"/>
    </location>
</feature>
<dbReference type="AlphaFoldDB" id="A0A6I9SHS8"/>
<sequence length="170" mass="18840">MVGWGRGGDGRKGREGGKGREGERKGRRREEGKGRGKEKKSRRRRRPSVSVGAFLPIFIGVEPHRSPKKEDADLISALLAATSRRSPPSPPSPSDLLSALRPRAEQRYKDGLLRFGSEESGLRHGISTGFRLPGQEILHSLPCQREAFEWSDLSWWIRFQGQGGGLGSRS</sequence>
<accession>A0A6I9SHS8</accession>
<evidence type="ECO:0000313" key="2">
    <source>
        <dbReference type="Proteomes" id="UP000504607"/>
    </source>
</evidence>
<feature type="region of interest" description="Disordered" evidence="1">
    <location>
        <begin position="79"/>
        <end position="99"/>
    </location>
</feature>
<evidence type="ECO:0000313" key="3">
    <source>
        <dbReference type="RefSeq" id="XP_010943087.1"/>
    </source>
</evidence>
<keyword evidence="2" id="KW-1185">Reference proteome</keyword>
<evidence type="ECO:0000256" key="1">
    <source>
        <dbReference type="SAM" id="MobiDB-lite"/>
    </source>
</evidence>
<dbReference type="RefSeq" id="XP_010943087.1">
    <property type="nucleotide sequence ID" value="XM_010944785.3"/>
</dbReference>